<gene>
    <name evidence="2" type="ORF">FHX40_3140</name>
</gene>
<dbReference type="PROSITE" id="PS51318">
    <property type="entry name" value="TAT"/>
    <property type="match status" value="1"/>
</dbReference>
<dbReference type="OrthoDB" id="4554488at2"/>
<keyword evidence="1" id="KW-0732">Signal</keyword>
<dbReference type="EMBL" id="VFPQ01000001">
    <property type="protein sequence ID" value="TQM76406.1"/>
    <property type="molecule type" value="Genomic_DNA"/>
</dbReference>
<sequence>MTIRAPERPRHMARRMLALGAVAAAAALLGPTTPVAAAKESAHAQARWQCSPGAFCIYWGTNGTGARLELRHGVRDLANVAGGKLNDHVLSARNRTGRNWCLYEHGSRWNKGQKHIITSGFQNNVGSFGYKVSQVQPC</sequence>
<dbReference type="AlphaFoldDB" id="A0A543J0Q2"/>
<dbReference type="Proteomes" id="UP000319213">
    <property type="component" value="Unassembled WGS sequence"/>
</dbReference>
<organism evidence="2 3">
    <name type="scientific">Thermopolyspora flexuosa</name>
    <dbReference type="NCBI Taxonomy" id="103836"/>
    <lineage>
        <taxon>Bacteria</taxon>
        <taxon>Bacillati</taxon>
        <taxon>Actinomycetota</taxon>
        <taxon>Actinomycetes</taxon>
        <taxon>Streptosporangiales</taxon>
        <taxon>Streptosporangiaceae</taxon>
        <taxon>Thermopolyspora</taxon>
    </lineage>
</organism>
<accession>A0A543J0Q2</accession>
<protein>
    <submittedName>
        <fullName evidence="2">Peptidase inhibitor family I36</fullName>
    </submittedName>
</protein>
<proteinExistence type="predicted"/>
<dbReference type="Gene3D" id="2.60.20.10">
    <property type="entry name" value="Crystallins"/>
    <property type="match status" value="1"/>
</dbReference>
<feature type="chain" id="PRO_5039412455" evidence="1">
    <location>
        <begin position="37"/>
        <end position="138"/>
    </location>
</feature>
<comment type="caution">
    <text evidence="2">The sequence shown here is derived from an EMBL/GenBank/DDBJ whole genome shotgun (WGS) entry which is preliminary data.</text>
</comment>
<evidence type="ECO:0000313" key="2">
    <source>
        <dbReference type="EMBL" id="TQM76406.1"/>
    </source>
</evidence>
<evidence type="ECO:0000256" key="1">
    <source>
        <dbReference type="SAM" id="SignalP"/>
    </source>
</evidence>
<name>A0A543J0Q2_9ACTN</name>
<feature type="signal peptide" evidence="1">
    <location>
        <begin position="1"/>
        <end position="36"/>
    </location>
</feature>
<dbReference type="InterPro" id="IPR006311">
    <property type="entry name" value="TAT_signal"/>
</dbReference>
<dbReference type="Pfam" id="PF03995">
    <property type="entry name" value="Inhibitor_I36"/>
    <property type="match status" value="1"/>
</dbReference>
<evidence type="ECO:0000313" key="3">
    <source>
        <dbReference type="Proteomes" id="UP000319213"/>
    </source>
</evidence>
<reference evidence="2 3" key="1">
    <citation type="submission" date="2019-06" db="EMBL/GenBank/DDBJ databases">
        <title>Sequencing the genomes of 1000 actinobacteria strains.</title>
        <authorList>
            <person name="Klenk H.-P."/>
        </authorList>
    </citation>
    <scope>NUCLEOTIDE SEQUENCE [LARGE SCALE GENOMIC DNA]</scope>
    <source>
        <strain evidence="2 3">DSM 43186</strain>
    </source>
</reference>
<keyword evidence="3" id="KW-1185">Reference proteome</keyword>